<evidence type="ECO:0000256" key="2">
    <source>
        <dbReference type="SAM" id="Phobius"/>
    </source>
</evidence>
<dbReference type="RefSeq" id="WP_105022579.1">
    <property type="nucleotide sequence ID" value="NZ_MSCM01000002.1"/>
</dbReference>
<keyword evidence="2" id="KW-1133">Transmembrane helix</keyword>
<comment type="caution">
    <text evidence="3">The sequence shown here is derived from an EMBL/GenBank/DDBJ whole genome shotgun (WGS) entry which is preliminary data.</text>
</comment>
<protein>
    <recommendedName>
        <fullName evidence="5">Lipopolysaccharide assembly protein A domain-containing protein</fullName>
    </recommendedName>
</protein>
<keyword evidence="1" id="KW-0175">Coiled coil</keyword>
<keyword evidence="2" id="KW-0472">Membrane</keyword>
<dbReference type="Proteomes" id="UP000239068">
    <property type="component" value="Unassembled WGS sequence"/>
</dbReference>
<sequence length="111" mass="12942">MKYIIIFIYLAVNVLLFIFNIDLFTTFLDFDLGFGIISTLPLVILQVFGFIILGVYMIWDKMKDLKREVLITKLQKQIIELQKNAEIQQLKNEAKNIVKADEKINILAAEF</sequence>
<evidence type="ECO:0008006" key="5">
    <source>
        <dbReference type="Google" id="ProtNLM"/>
    </source>
</evidence>
<organism evidence="3 4">
    <name type="scientific">Polaribacter glomeratus</name>
    <dbReference type="NCBI Taxonomy" id="102"/>
    <lineage>
        <taxon>Bacteria</taxon>
        <taxon>Pseudomonadati</taxon>
        <taxon>Bacteroidota</taxon>
        <taxon>Flavobacteriia</taxon>
        <taxon>Flavobacteriales</taxon>
        <taxon>Flavobacteriaceae</taxon>
    </lineage>
</organism>
<gene>
    <name evidence="3" type="ORF">BTO16_15595</name>
</gene>
<dbReference type="AlphaFoldDB" id="A0A2S7WI23"/>
<feature type="transmembrane region" description="Helical" evidence="2">
    <location>
        <begin position="7"/>
        <end position="28"/>
    </location>
</feature>
<evidence type="ECO:0000313" key="3">
    <source>
        <dbReference type="EMBL" id="PQJ77259.1"/>
    </source>
</evidence>
<evidence type="ECO:0000313" key="4">
    <source>
        <dbReference type="Proteomes" id="UP000239068"/>
    </source>
</evidence>
<reference evidence="3 4" key="1">
    <citation type="submission" date="2016-12" db="EMBL/GenBank/DDBJ databases">
        <title>Trade-off between light-utilization and light-protection in marine flavobacteria.</title>
        <authorList>
            <person name="Kumagai Y."/>
            <person name="Yoshizawa S."/>
            <person name="Kogure K."/>
            <person name="Iwasaki W."/>
        </authorList>
    </citation>
    <scope>NUCLEOTIDE SEQUENCE [LARGE SCALE GENOMIC DNA]</scope>
    <source>
        <strain evidence="3 4">ATCC 43844</strain>
    </source>
</reference>
<name>A0A2S7WI23_9FLAO</name>
<evidence type="ECO:0000256" key="1">
    <source>
        <dbReference type="SAM" id="Coils"/>
    </source>
</evidence>
<accession>A0A2S7WI23</accession>
<feature type="coiled-coil region" evidence="1">
    <location>
        <begin position="71"/>
        <end position="110"/>
    </location>
</feature>
<feature type="transmembrane region" description="Helical" evidence="2">
    <location>
        <begin position="34"/>
        <end position="59"/>
    </location>
</feature>
<dbReference type="EMBL" id="MSCM01000002">
    <property type="protein sequence ID" value="PQJ77259.1"/>
    <property type="molecule type" value="Genomic_DNA"/>
</dbReference>
<proteinExistence type="predicted"/>
<keyword evidence="4" id="KW-1185">Reference proteome</keyword>
<keyword evidence="2" id="KW-0812">Transmembrane</keyword>